<protein>
    <submittedName>
        <fullName evidence="10">Ectoine/hydroxyectoine ABC transporter permease subunit EhuC</fullName>
    </submittedName>
</protein>
<feature type="transmembrane region" description="Helical" evidence="8">
    <location>
        <begin position="52"/>
        <end position="75"/>
    </location>
</feature>
<keyword evidence="11" id="KW-1185">Reference proteome</keyword>
<evidence type="ECO:0000256" key="8">
    <source>
        <dbReference type="RuleBase" id="RU363032"/>
    </source>
</evidence>
<dbReference type="NCBIfam" id="TIGR01726">
    <property type="entry name" value="HEQRo_perm_3TM"/>
    <property type="match status" value="1"/>
</dbReference>
<feature type="transmembrane region" description="Helical" evidence="8">
    <location>
        <begin position="192"/>
        <end position="212"/>
    </location>
</feature>
<evidence type="ECO:0000256" key="7">
    <source>
        <dbReference type="ARBA" id="ARBA00023136"/>
    </source>
</evidence>
<dbReference type="InterPro" id="IPR043429">
    <property type="entry name" value="ArtM/GltK/GlnP/TcyL/YhdX-like"/>
</dbReference>
<evidence type="ECO:0000313" key="11">
    <source>
        <dbReference type="Proteomes" id="UP001597497"/>
    </source>
</evidence>
<dbReference type="InterPro" id="IPR035906">
    <property type="entry name" value="MetI-like_sf"/>
</dbReference>
<evidence type="ECO:0000259" key="9">
    <source>
        <dbReference type="PROSITE" id="PS50928"/>
    </source>
</evidence>
<keyword evidence="5" id="KW-0029">Amino-acid transport</keyword>
<feature type="domain" description="ABC transmembrane type-1" evidence="9">
    <location>
        <begin position="17"/>
        <end position="208"/>
    </location>
</feature>
<dbReference type="Gene3D" id="1.10.3720.10">
    <property type="entry name" value="MetI-like"/>
    <property type="match status" value="1"/>
</dbReference>
<dbReference type="PANTHER" id="PTHR30614:SF0">
    <property type="entry name" value="L-CYSTINE TRANSPORT SYSTEM PERMEASE PROTEIN TCYL"/>
    <property type="match status" value="1"/>
</dbReference>
<gene>
    <name evidence="10" type="primary">ehuC</name>
    <name evidence="10" type="ORF">ACFSUC_06810</name>
</gene>
<dbReference type="PANTHER" id="PTHR30614">
    <property type="entry name" value="MEMBRANE COMPONENT OF AMINO ACID ABC TRANSPORTER"/>
    <property type="match status" value="1"/>
</dbReference>
<accession>A0ABW5R971</accession>
<evidence type="ECO:0000256" key="4">
    <source>
        <dbReference type="ARBA" id="ARBA00022692"/>
    </source>
</evidence>
<dbReference type="NCBIfam" id="TIGR03004">
    <property type="entry name" value="ectoine_ehuC"/>
    <property type="match status" value="1"/>
</dbReference>
<evidence type="ECO:0000256" key="3">
    <source>
        <dbReference type="ARBA" id="ARBA00022475"/>
    </source>
</evidence>
<proteinExistence type="inferred from homology"/>
<feature type="transmembrane region" description="Helical" evidence="8">
    <location>
        <begin position="18"/>
        <end position="40"/>
    </location>
</feature>
<dbReference type="RefSeq" id="WP_379928768.1">
    <property type="nucleotide sequence ID" value="NZ_JBHUMM010000010.1"/>
</dbReference>
<keyword evidence="4 8" id="KW-0812">Transmembrane</keyword>
<dbReference type="InterPro" id="IPR000515">
    <property type="entry name" value="MetI-like"/>
</dbReference>
<feature type="transmembrane region" description="Helical" evidence="8">
    <location>
        <begin position="87"/>
        <end position="106"/>
    </location>
</feature>
<comment type="subcellular location">
    <subcellularLocation>
        <location evidence="1 8">Cell membrane</location>
        <topology evidence="1 8">Multi-pass membrane protein</topology>
    </subcellularLocation>
</comment>
<evidence type="ECO:0000256" key="1">
    <source>
        <dbReference type="ARBA" id="ARBA00004651"/>
    </source>
</evidence>
<dbReference type="Proteomes" id="UP001597497">
    <property type="component" value="Unassembled WGS sequence"/>
</dbReference>
<feature type="transmembrane region" description="Helical" evidence="8">
    <location>
        <begin position="153"/>
        <end position="172"/>
    </location>
</feature>
<comment type="caution">
    <text evidence="10">The sequence shown here is derived from an EMBL/GenBank/DDBJ whole genome shotgun (WGS) entry which is preliminary data.</text>
</comment>
<dbReference type="SUPFAM" id="SSF161098">
    <property type="entry name" value="MetI-like"/>
    <property type="match status" value="1"/>
</dbReference>
<keyword evidence="3" id="KW-1003">Cell membrane</keyword>
<organism evidence="10 11">
    <name type="scientific">Marinicrinis sediminis</name>
    <dbReference type="NCBI Taxonomy" id="1652465"/>
    <lineage>
        <taxon>Bacteria</taxon>
        <taxon>Bacillati</taxon>
        <taxon>Bacillota</taxon>
        <taxon>Bacilli</taxon>
        <taxon>Bacillales</taxon>
        <taxon>Paenibacillaceae</taxon>
    </lineage>
</organism>
<dbReference type="PROSITE" id="PS50928">
    <property type="entry name" value="ABC_TM1"/>
    <property type="match status" value="1"/>
</dbReference>
<name>A0ABW5R971_9BACL</name>
<keyword evidence="7 8" id="KW-0472">Membrane</keyword>
<evidence type="ECO:0000313" key="10">
    <source>
        <dbReference type="EMBL" id="MFD2671314.1"/>
    </source>
</evidence>
<sequence length="224" mass="25371">MDTISIDKYLPDILRGTWVTVEVTILSAILAFIVAFVFGLGRLSNVSIIRWISYICVEFIRGTSLLVQLFWLYYVLPIVLKQFNIDLQLDALFTGVLAIGLNYGAYGSEIVRSSIKAVPGGQREAGIALNFSPLQIMMRIIIPQALMRMIPPFGNLLIELLKGTSLVSFITLADLTYEAKNLRNFYYSESDFIFLILLVIYFVLAYSMTFAIRKLERRITAGRM</sequence>
<keyword evidence="2 8" id="KW-0813">Transport</keyword>
<reference evidence="11" key="1">
    <citation type="journal article" date="2019" name="Int. J. Syst. Evol. Microbiol.">
        <title>The Global Catalogue of Microorganisms (GCM) 10K type strain sequencing project: providing services to taxonomists for standard genome sequencing and annotation.</title>
        <authorList>
            <consortium name="The Broad Institute Genomics Platform"/>
            <consortium name="The Broad Institute Genome Sequencing Center for Infectious Disease"/>
            <person name="Wu L."/>
            <person name="Ma J."/>
        </authorList>
    </citation>
    <scope>NUCLEOTIDE SEQUENCE [LARGE SCALE GENOMIC DNA]</scope>
    <source>
        <strain evidence="11">KCTC 33676</strain>
    </source>
</reference>
<keyword evidence="6 8" id="KW-1133">Transmembrane helix</keyword>
<dbReference type="EMBL" id="JBHUMM010000010">
    <property type="protein sequence ID" value="MFD2671314.1"/>
    <property type="molecule type" value="Genomic_DNA"/>
</dbReference>
<dbReference type="InterPro" id="IPR014342">
    <property type="entry name" value="Ectoine_EhuC"/>
</dbReference>
<dbReference type="CDD" id="cd06261">
    <property type="entry name" value="TM_PBP2"/>
    <property type="match status" value="1"/>
</dbReference>
<evidence type="ECO:0000256" key="6">
    <source>
        <dbReference type="ARBA" id="ARBA00022989"/>
    </source>
</evidence>
<evidence type="ECO:0000256" key="2">
    <source>
        <dbReference type="ARBA" id="ARBA00022448"/>
    </source>
</evidence>
<evidence type="ECO:0000256" key="5">
    <source>
        <dbReference type="ARBA" id="ARBA00022970"/>
    </source>
</evidence>
<dbReference type="InterPro" id="IPR010065">
    <property type="entry name" value="AA_ABC_transptr_permease_3TM"/>
</dbReference>
<comment type="similarity">
    <text evidence="8">Belongs to the binding-protein-dependent transport system permease family.</text>
</comment>
<dbReference type="Pfam" id="PF00528">
    <property type="entry name" value="BPD_transp_1"/>
    <property type="match status" value="1"/>
</dbReference>